<dbReference type="AlphaFoldDB" id="A0A1I4APN0"/>
<evidence type="ECO:0000256" key="5">
    <source>
        <dbReference type="ARBA" id="ARBA00022692"/>
    </source>
</evidence>
<dbReference type="Gene3D" id="3.40.50.1000">
    <property type="entry name" value="HAD superfamily/HAD-like"/>
    <property type="match status" value="1"/>
</dbReference>
<keyword evidence="4" id="KW-0597">Phosphoprotein</keyword>
<comment type="similarity">
    <text evidence="2">Belongs to the cation transport ATPase (P-type) (TC 3.A.3) family. Type IIA subfamily.</text>
</comment>
<dbReference type="STRING" id="45496.SAMN04488079_11531"/>
<evidence type="ECO:0000256" key="10">
    <source>
        <dbReference type="ARBA" id="ARBA00022989"/>
    </source>
</evidence>
<dbReference type="SMART" id="SM00831">
    <property type="entry name" value="Cation_ATPase_N"/>
    <property type="match status" value="1"/>
</dbReference>
<name>A0A1I4APN0_9GAMM</name>
<dbReference type="Gene3D" id="2.70.150.10">
    <property type="entry name" value="Calcium-transporting ATPase, cytoplasmic transduction domain A"/>
    <property type="match status" value="1"/>
</dbReference>
<dbReference type="GO" id="GO:0005886">
    <property type="term" value="C:plasma membrane"/>
    <property type="evidence" value="ECO:0007669"/>
    <property type="project" value="UniProtKB-SubCell"/>
</dbReference>
<sequence length="904" mass="97841">MKVSSSKSSVTAWHTLSVDSSFETLNTSSAGLDSQEAGERLLHYGKNSLPTARKRSAVIRFLSHFHNILIYVLLGSAVVTAALAHWIDTGVILAVVMANAIIGFIQEGKAESAMGAIQQMLAPVAHVIRGAERVSIEGEELVPGDIVLIEAGDKVPADLRLFDAHGLSIQESILTGESVAVEKLTSSVDEQAALGDRSCMAFSGTLVASGQGKGIVVATGGNTEIGRISSLLSEVETLTTPLIRQMNVFAKWLTLIILVLASLLLVFGYLFTPHDLAVMFMSVVGLSVAAIPEGLPAVLTITLAIGVQAMARRRAIVRRLPAIETLGSVSVICSDKTGTLTRNEMMVASVVTYQHAFTLEGEGYNPEGDLKLNERSISPTEHSVLEEMARAAALCNDASLVEKSGVWHSEGDPMEGALLSFAGKMNLDVRLEQSVWKRSDAIPFDARHRFMATLSHDHQHHACIFVKGAPERLLEMCGSQRSTDGKVEPLDMAYWQQQMLTIAAKGQRLLAFAVKPVNTDYTVLEQDDLNESLIMVGLVGMIDPPRTEAISAVAECHQAGIRVKMITGDHAETAAAIGKQIGLKNPNKVLTGLDIDGMDEQQLKAQVLECDIFARTSPEHKLRLVTAIQAHDLTVAMTGDGVNDAPALKRADAGIAMGLKGSEAAKEAAELVLADDNFATIVSAVREGRTVYDNLKKIISWTLPTNAGEAMTIIVALLFGMTLPITPVQILWVNLITAVTLGIALAFEPTEENTMRRPPRSRNESLLSAELLWHIVLVSLLFLAGVYGIYDYAISQGYSVELARTLAVNTLVVMEIFHLFFIRNIHGTSITWKAICGTKVIWRVVFVISCAQFAITYHPWLQAIFGTESIAFWDGILVVGIGVMLFVAIEVEKQLRLFVGRVRA</sequence>
<feature type="transmembrane region" description="Helical" evidence="12">
    <location>
        <begin position="85"/>
        <end position="105"/>
    </location>
</feature>
<dbReference type="InterPro" id="IPR023214">
    <property type="entry name" value="HAD_sf"/>
</dbReference>
<keyword evidence="11 12" id="KW-0472">Membrane</keyword>
<dbReference type="Pfam" id="PF00122">
    <property type="entry name" value="E1-E2_ATPase"/>
    <property type="match status" value="1"/>
</dbReference>
<dbReference type="Pfam" id="PF13246">
    <property type="entry name" value="Cation_ATPase"/>
    <property type="match status" value="1"/>
</dbReference>
<feature type="transmembrane region" description="Helical" evidence="12">
    <location>
        <begin position="840"/>
        <end position="858"/>
    </location>
</feature>
<keyword evidence="10 12" id="KW-1133">Transmembrane helix</keyword>
<dbReference type="PRINTS" id="PR00119">
    <property type="entry name" value="CATATPASE"/>
</dbReference>
<feature type="transmembrane region" description="Helical" evidence="12">
    <location>
        <begin position="57"/>
        <end position="79"/>
    </location>
</feature>
<feature type="transmembrane region" description="Helical" evidence="12">
    <location>
        <begin position="277"/>
        <end position="310"/>
    </location>
</feature>
<evidence type="ECO:0000313" key="14">
    <source>
        <dbReference type="EMBL" id="SFK57871.1"/>
    </source>
</evidence>
<dbReference type="Pfam" id="PF00689">
    <property type="entry name" value="Cation_ATPase_C"/>
    <property type="match status" value="1"/>
</dbReference>
<dbReference type="GO" id="GO:0005524">
    <property type="term" value="F:ATP binding"/>
    <property type="evidence" value="ECO:0007669"/>
    <property type="project" value="UniProtKB-KW"/>
</dbReference>
<dbReference type="SFLD" id="SFLDS00003">
    <property type="entry name" value="Haloacid_Dehalogenase"/>
    <property type="match status" value="1"/>
</dbReference>
<dbReference type="GO" id="GO:0016887">
    <property type="term" value="F:ATP hydrolysis activity"/>
    <property type="evidence" value="ECO:0007669"/>
    <property type="project" value="InterPro"/>
</dbReference>
<dbReference type="PROSITE" id="PS00154">
    <property type="entry name" value="ATPASE_E1_E2"/>
    <property type="match status" value="1"/>
</dbReference>
<feature type="transmembrane region" description="Helical" evidence="12">
    <location>
        <begin position="731"/>
        <end position="750"/>
    </location>
</feature>
<evidence type="ECO:0000256" key="6">
    <source>
        <dbReference type="ARBA" id="ARBA00022741"/>
    </source>
</evidence>
<evidence type="ECO:0000313" key="15">
    <source>
        <dbReference type="Proteomes" id="UP000198924"/>
    </source>
</evidence>
<evidence type="ECO:0000256" key="4">
    <source>
        <dbReference type="ARBA" id="ARBA00022553"/>
    </source>
</evidence>
<feature type="transmembrane region" description="Helical" evidence="12">
    <location>
        <begin position="706"/>
        <end position="725"/>
    </location>
</feature>
<dbReference type="CDD" id="cd02080">
    <property type="entry name" value="P-type_ATPase_cation"/>
    <property type="match status" value="1"/>
</dbReference>
<dbReference type="NCBIfam" id="TIGR01494">
    <property type="entry name" value="ATPase_P-type"/>
    <property type="match status" value="2"/>
</dbReference>
<dbReference type="EMBL" id="FOSH01000015">
    <property type="protein sequence ID" value="SFK57871.1"/>
    <property type="molecule type" value="Genomic_DNA"/>
</dbReference>
<proteinExistence type="inferred from homology"/>
<reference evidence="15" key="1">
    <citation type="submission" date="2016-10" db="EMBL/GenBank/DDBJ databases">
        <authorList>
            <person name="Varghese N."/>
            <person name="Submissions S."/>
        </authorList>
    </citation>
    <scope>NUCLEOTIDE SEQUENCE [LARGE SCALE GENOMIC DNA]</scope>
    <source>
        <strain evidence="15">DSM 11578</strain>
    </source>
</reference>
<dbReference type="PANTHER" id="PTHR43294">
    <property type="entry name" value="SODIUM/POTASSIUM-TRANSPORTING ATPASE SUBUNIT ALPHA"/>
    <property type="match status" value="1"/>
</dbReference>
<evidence type="ECO:0000256" key="3">
    <source>
        <dbReference type="ARBA" id="ARBA00022475"/>
    </source>
</evidence>
<dbReference type="GO" id="GO:0036376">
    <property type="term" value="P:sodium ion export across plasma membrane"/>
    <property type="evidence" value="ECO:0007669"/>
    <property type="project" value="TreeGrafter"/>
</dbReference>
<dbReference type="GO" id="GO:0005391">
    <property type="term" value="F:P-type sodium:potassium-exchanging transporter activity"/>
    <property type="evidence" value="ECO:0007669"/>
    <property type="project" value="TreeGrafter"/>
</dbReference>
<feature type="transmembrane region" description="Helical" evidence="12">
    <location>
        <begin position="802"/>
        <end position="820"/>
    </location>
</feature>
<comment type="subcellular location">
    <subcellularLocation>
        <location evidence="1">Cell membrane</location>
        <topology evidence="1">Multi-pass membrane protein</topology>
    </subcellularLocation>
</comment>
<keyword evidence="7" id="KW-0067">ATP-binding</keyword>
<feature type="transmembrane region" description="Helical" evidence="12">
    <location>
        <begin position="771"/>
        <end position="790"/>
    </location>
</feature>
<dbReference type="GO" id="GO:1990573">
    <property type="term" value="P:potassium ion import across plasma membrane"/>
    <property type="evidence" value="ECO:0007669"/>
    <property type="project" value="TreeGrafter"/>
</dbReference>
<protein>
    <submittedName>
        <fullName evidence="14">Potassium and/or sodium efflux P-type ATPase</fullName>
    </submittedName>
</protein>
<dbReference type="InterPro" id="IPR001757">
    <property type="entry name" value="P_typ_ATPase"/>
</dbReference>
<keyword evidence="3" id="KW-1003">Cell membrane</keyword>
<dbReference type="InterPro" id="IPR023298">
    <property type="entry name" value="ATPase_P-typ_TM_dom_sf"/>
</dbReference>
<dbReference type="Gene3D" id="3.40.1110.10">
    <property type="entry name" value="Calcium-transporting ATPase, cytoplasmic domain N"/>
    <property type="match status" value="1"/>
</dbReference>
<dbReference type="SFLD" id="SFLDF00027">
    <property type="entry name" value="p-type_atpase"/>
    <property type="match status" value="1"/>
</dbReference>
<dbReference type="InterPro" id="IPR050510">
    <property type="entry name" value="Cation_transp_ATPase_P-type"/>
</dbReference>
<dbReference type="Proteomes" id="UP000198924">
    <property type="component" value="Unassembled WGS sequence"/>
</dbReference>
<dbReference type="PANTHER" id="PTHR43294:SF21">
    <property type="entry name" value="CATION TRANSPORTING ATPASE"/>
    <property type="match status" value="1"/>
</dbReference>
<dbReference type="GO" id="GO:1902600">
    <property type="term" value="P:proton transmembrane transport"/>
    <property type="evidence" value="ECO:0007669"/>
    <property type="project" value="TreeGrafter"/>
</dbReference>
<evidence type="ECO:0000256" key="1">
    <source>
        <dbReference type="ARBA" id="ARBA00004651"/>
    </source>
</evidence>
<dbReference type="SUPFAM" id="SSF81660">
    <property type="entry name" value="Metal cation-transporting ATPase, ATP-binding domain N"/>
    <property type="match status" value="1"/>
</dbReference>
<keyword evidence="6" id="KW-0547">Nucleotide-binding</keyword>
<evidence type="ECO:0000256" key="8">
    <source>
        <dbReference type="ARBA" id="ARBA00022842"/>
    </source>
</evidence>
<keyword evidence="15" id="KW-1185">Reference proteome</keyword>
<feature type="transmembrane region" description="Helical" evidence="12">
    <location>
        <begin position="870"/>
        <end position="891"/>
    </location>
</feature>
<evidence type="ECO:0000256" key="11">
    <source>
        <dbReference type="ARBA" id="ARBA00023136"/>
    </source>
</evidence>
<dbReference type="GO" id="GO:0006883">
    <property type="term" value="P:intracellular sodium ion homeostasis"/>
    <property type="evidence" value="ECO:0007669"/>
    <property type="project" value="TreeGrafter"/>
</dbReference>
<dbReference type="InterPro" id="IPR008250">
    <property type="entry name" value="ATPase_P-typ_transduc_dom_A_sf"/>
</dbReference>
<dbReference type="OrthoDB" id="9814270at2"/>
<dbReference type="SUPFAM" id="SSF81665">
    <property type="entry name" value="Calcium ATPase, transmembrane domain M"/>
    <property type="match status" value="1"/>
</dbReference>
<evidence type="ECO:0000256" key="2">
    <source>
        <dbReference type="ARBA" id="ARBA00005675"/>
    </source>
</evidence>
<dbReference type="InterPro" id="IPR006068">
    <property type="entry name" value="ATPase_P-typ_cation-transptr_C"/>
</dbReference>
<dbReference type="InterPro" id="IPR059000">
    <property type="entry name" value="ATPase_P-type_domA"/>
</dbReference>
<dbReference type="SUPFAM" id="SSF56784">
    <property type="entry name" value="HAD-like"/>
    <property type="match status" value="1"/>
</dbReference>
<keyword evidence="5 12" id="KW-0812">Transmembrane</keyword>
<evidence type="ECO:0000256" key="12">
    <source>
        <dbReference type="SAM" id="Phobius"/>
    </source>
</evidence>
<dbReference type="Gene3D" id="1.20.1110.10">
    <property type="entry name" value="Calcium-transporting ATPase, transmembrane domain"/>
    <property type="match status" value="1"/>
</dbReference>
<feature type="transmembrane region" description="Helical" evidence="12">
    <location>
        <begin position="252"/>
        <end position="271"/>
    </location>
</feature>
<dbReference type="InterPro" id="IPR036412">
    <property type="entry name" value="HAD-like_sf"/>
</dbReference>
<keyword evidence="8" id="KW-0460">Magnesium</keyword>
<gene>
    <name evidence="14" type="ORF">SAMN04488079_11531</name>
</gene>
<dbReference type="SFLD" id="SFLDG00002">
    <property type="entry name" value="C1.7:_P-type_atpase_like"/>
    <property type="match status" value="1"/>
</dbReference>
<dbReference type="SUPFAM" id="SSF81653">
    <property type="entry name" value="Calcium ATPase, transduction domain A"/>
    <property type="match status" value="1"/>
</dbReference>
<evidence type="ECO:0000259" key="13">
    <source>
        <dbReference type="SMART" id="SM00831"/>
    </source>
</evidence>
<dbReference type="InterPro" id="IPR044492">
    <property type="entry name" value="P_typ_ATPase_HD_dom"/>
</dbReference>
<organism evidence="14 15">
    <name type="scientific">Methylophaga sulfidovorans</name>
    <dbReference type="NCBI Taxonomy" id="45496"/>
    <lineage>
        <taxon>Bacteria</taxon>
        <taxon>Pseudomonadati</taxon>
        <taxon>Pseudomonadota</taxon>
        <taxon>Gammaproteobacteria</taxon>
        <taxon>Thiotrichales</taxon>
        <taxon>Piscirickettsiaceae</taxon>
        <taxon>Methylophaga</taxon>
    </lineage>
</organism>
<dbReference type="PRINTS" id="PR00120">
    <property type="entry name" value="HATPASE"/>
</dbReference>
<dbReference type="Pfam" id="PF00690">
    <property type="entry name" value="Cation_ATPase_N"/>
    <property type="match status" value="1"/>
</dbReference>
<keyword evidence="9" id="KW-1278">Translocase</keyword>
<feature type="domain" description="Cation-transporting P-type ATPase N-terminal" evidence="13">
    <location>
        <begin position="12"/>
        <end position="85"/>
    </location>
</feature>
<dbReference type="FunFam" id="2.70.150.10:FF:000160">
    <property type="entry name" value="Sarcoplasmic/endoplasmic reticulum calcium ATPase 1"/>
    <property type="match status" value="1"/>
</dbReference>
<dbReference type="InterPro" id="IPR018303">
    <property type="entry name" value="ATPase_P-typ_P_site"/>
</dbReference>
<evidence type="ECO:0000256" key="9">
    <source>
        <dbReference type="ARBA" id="ARBA00022967"/>
    </source>
</evidence>
<dbReference type="FunFam" id="3.40.50.1000:FF:000001">
    <property type="entry name" value="Phospholipid-transporting ATPase IC"/>
    <property type="match status" value="1"/>
</dbReference>
<dbReference type="InterPro" id="IPR004014">
    <property type="entry name" value="ATPase_P-typ_cation-transptr_N"/>
</dbReference>
<dbReference type="InterPro" id="IPR023299">
    <property type="entry name" value="ATPase_P-typ_cyto_dom_N"/>
</dbReference>
<evidence type="ECO:0000256" key="7">
    <source>
        <dbReference type="ARBA" id="ARBA00022840"/>
    </source>
</evidence>
<accession>A0A1I4APN0</accession>
<dbReference type="GO" id="GO:0030007">
    <property type="term" value="P:intracellular potassium ion homeostasis"/>
    <property type="evidence" value="ECO:0007669"/>
    <property type="project" value="TreeGrafter"/>
</dbReference>